<feature type="domain" description="PI3K/PI4K catalytic" evidence="6">
    <location>
        <begin position="3454"/>
        <end position="3784"/>
    </location>
</feature>
<dbReference type="InterPro" id="IPR016024">
    <property type="entry name" value="ARM-type_fold"/>
</dbReference>
<dbReference type="InterPro" id="IPR000403">
    <property type="entry name" value="PI3/4_kinase_cat_dom"/>
</dbReference>
<dbReference type="CDD" id="cd05172">
    <property type="entry name" value="PIKKc_DNA-PK"/>
    <property type="match status" value="1"/>
</dbReference>
<reference evidence="9 10" key="1">
    <citation type="journal article" date="2024" name="Ann. Entomol. Soc. Am.">
        <title>Genomic analyses of the southern and eastern yellowjacket wasps (Hymenoptera: Vespidae) reveal evolutionary signatures of social life.</title>
        <authorList>
            <person name="Catto M.A."/>
            <person name="Caine P.B."/>
            <person name="Orr S.E."/>
            <person name="Hunt B.G."/>
            <person name="Goodisman M.A.D."/>
        </authorList>
    </citation>
    <scope>NUCLEOTIDE SEQUENCE [LARGE SCALE GENOMIC DNA]</scope>
    <source>
        <strain evidence="9">233</strain>
        <tissue evidence="9">Head and thorax</tissue>
    </source>
</reference>
<dbReference type="InterPro" id="IPR036940">
    <property type="entry name" value="PI3/4_kinase_cat_sf"/>
</dbReference>
<dbReference type="Pfam" id="PF02260">
    <property type="entry name" value="FATC"/>
    <property type="match status" value="1"/>
</dbReference>
<evidence type="ECO:0000256" key="5">
    <source>
        <dbReference type="ARBA" id="ARBA00023242"/>
    </source>
</evidence>
<comment type="subcellular location">
    <subcellularLocation>
        <location evidence="1">Nucleus</location>
    </subcellularLocation>
</comment>
<dbReference type="Pfam" id="PF19704">
    <property type="entry name" value="DNAPKcs_CC5"/>
    <property type="match status" value="2"/>
</dbReference>
<feature type="domain" description="FAT" evidence="7">
    <location>
        <begin position="2675"/>
        <end position="3287"/>
    </location>
</feature>
<dbReference type="InterPro" id="IPR014009">
    <property type="entry name" value="PIK_FAT"/>
</dbReference>
<dbReference type="SUPFAM" id="SSF56112">
    <property type="entry name" value="Protein kinase-like (PK-like)"/>
    <property type="match status" value="1"/>
</dbReference>
<dbReference type="PANTHER" id="PTHR11139:SF68">
    <property type="entry name" value="DNA-DEPENDENT PROTEIN KINASE CATALYTIC SUBUNIT"/>
    <property type="match status" value="1"/>
</dbReference>
<dbReference type="InterPro" id="IPR012582">
    <property type="entry name" value="DNAPKcs_CC3"/>
</dbReference>
<evidence type="ECO:0000256" key="4">
    <source>
        <dbReference type="ARBA" id="ARBA00022763"/>
    </source>
</evidence>
<evidence type="ECO:0000313" key="10">
    <source>
        <dbReference type="Proteomes" id="UP001607302"/>
    </source>
</evidence>
<dbReference type="Gene3D" id="3.30.1010.10">
    <property type="entry name" value="Phosphatidylinositol 3-kinase Catalytic Subunit, Chain A, domain 4"/>
    <property type="match status" value="1"/>
</dbReference>
<evidence type="ECO:0000256" key="2">
    <source>
        <dbReference type="ARBA" id="ARBA00011031"/>
    </source>
</evidence>
<dbReference type="Pfam" id="PF00454">
    <property type="entry name" value="PI3_PI4_kinase"/>
    <property type="match status" value="1"/>
</dbReference>
<gene>
    <name evidence="9" type="ORF">V1478_012165</name>
</gene>
<dbReference type="SMART" id="SM01344">
    <property type="entry name" value="NUC194"/>
    <property type="match status" value="1"/>
</dbReference>
<evidence type="ECO:0000256" key="1">
    <source>
        <dbReference type="ARBA" id="ARBA00004123"/>
    </source>
</evidence>
<dbReference type="InterPro" id="IPR046803">
    <property type="entry name" value="DNAPKcs_CC1-2"/>
</dbReference>
<dbReference type="InterPro" id="IPR037706">
    <property type="entry name" value="DNA-PK_dom"/>
</dbReference>
<accession>A0ABD2ACE2</accession>
<name>A0ABD2ACE2_VESSQ</name>
<dbReference type="SUPFAM" id="SSF48371">
    <property type="entry name" value="ARM repeat"/>
    <property type="match status" value="3"/>
</dbReference>
<dbReference type="Pfam" id="PF20500">
    <property type="entry name" value="DNA-PKcs_N"/>
    <property type="match status" value="1"/>
</dbReference>
<feature type="domain" description="FATC" evidence="8">
    <location>
        <begin position="3818"/>
        <end position="3850"/>
    </location>
</feature>
<proteinExistence type="inferred from homology"/>
<organism evidence="9 10">
    <name type="scientific">Vespula squamosa</name>
    <name type="common">Southern yellow jacket</name>
    <name type="synonym">Wasp</name>
    <dbReference type="NCBI Taxonomy" id="30214"/>
    <lineage>
        <taxon>Eukaryota</taxon>
        <taxon>Metazoa</taxon>
        <taxon>Ecdysozoa</taxon>
        <taxon>Arthropoda</taxon>
        <taxon>Hexapoda</taxon>
        <taxon>Insecta</taxon>
        <taxon>Pterygota</taxon>
        <taxon>Neoptera</taxon>
        <taxon>Endopterygota</taxon>
        <taxon>Hymenoptera</taxon>
        <taxon>Apocrita</taxon>
        <taxon>Aculeata</taxon>
        <taxon>Vespoidea</taxon>
        <taxon>Vespidae</taxon>
        <taxon>Vespinae</taxon>
        <taxon>Vespula</taxon>
    </lineage>
</organism>
<protein>
    <submittedName>
        <fullName evidence="9">DNA-dependent protein kinase catalytic subunit-like</fullName>
    </submittedName>
</protein>
<dbReference type="SMART" id="SM01343">
    <property type="entry name" value="FATC"/>
    <property type="match status" value="1"/>
</dbReference>
<dbReference type="PANTHER" id="PTHR11139">
    <property type="entry name" value="ATAXIA TELANGIECTASIA MUTATED ATM -RELATED"/>
    <property type="match status" value="1"/>
</dbReference>
<comment type="similarity">
    <text evidence="2">Belongs to the PI3/PI4-kinase family.</text>
</comment>
<dbReference type="PROSITE" id="PS51189">
    <property type="entry name" value="FAT"/>
    <property type="match status" value="1"/>
</dbReference>
<dbReference type="InterPro" id="IPR050517">
    <property type="entry name" value="DDR_Repair_Kinase"/>
</dbReference>
<keyword evidence="3" id="KW-0418">Kinase</keyword>
<evidence type="ECO:0000259" key="7">
    <source>
        <dbReference type="PROSITE" id="PS51189"/>
    </source>
</evidence>
<keyword evidence="10" id="KW-1185">Reference proteome</keyword>
<dbReference type="PROSITE" id="PS50290">
    <property type="entry name" value="PI3_4_KINASE_3"/>
    <property type="match status" value="1"/>
</dbReference>
<dbReference type="SMART" id="SM00146">
    <property type="entry name" value="PI3Kc"/>
    <property type="match status" value="1"/>
</dbReference>
<dbReference type="Gene3D" id="1.10.1070.11">
    <property type="entry name" value="Phosphatidylinositol 3-/4-kinase, catalytic domain"/>
    <property type="match status" value="1"/>
</dbReference>
<evidence type="ECO:0000259" key="8">
    <source>
        <dbReference type="PROSITE" id="PS51190"/>
    </source>
</evidence>
<dbReference type="Pfam" id="PF20502">
    <property type="entry name" value="DNAPKcs_CC1-2"/>
    <property type="match status" value="1"/>
</dbReference>
<dbReference type="GO" id="GO:0005634">
    <property type="term" value="C:nucleus"/>
    <property type="evidence" value="ECO:0007669"/>
    <property type="project" value="UniProtKB-SubCell"/>
</dbReference>
<dbReference type="EMBL" id="JAUDFV010000152">
    <property type="protein sequence ID" value="KAL2718289.1"/>
    <property type="molecule type" value="Genomic_DNA"/>
</dbReference>
<dbReference type="InterPro" id="IPR045581">
    <property type="entry name" value="DNAPKcs_CC5"/>
</dbReference>
<dbReference type="GO" id="GO:0006974">
    <property type="term" value="P:DNA damage response"/>
    <property type="evidence" value="ECO:0007669"/>
    <property type="project" value="UniProtKB-KW"/>
</dbReference>
<evidence type="ECO:0000256" key="3">
    <source>
        <dbReference type="ARBA" id="ARBA00022527"/>
    </source>
</evidence>
<evidence type="ECO:0000259" key="6">
    <source>
        <dbReference type="PROSITE" id="PS50290"/>
    </source>
</evidence>
<dbReference type="InterPro" id="IPR011009">
    <property type="entry name" value="Kinase-like_dom_sf"/>
</dbReference>
<sequence length="3850" mass="450386">MESFTSFMDIFIRCTQENNTDDLVDFLKDSRKYFQSLTTDESKQALSNLFNNDRGLLSFLQNELDRPVSRRNFDKVVKEVFLIIEFIIENFHMIFHQYILQVKAICQLALIMHCSIYIKRSACSTLKKLIETFEENKLNLDETIGEFISKFYKLNVNERSFIFSIFGTIAEYHPQVSKLQRYKNDIFILLFNDFKSQYNPSLKNQPNDIQIYLEVLTNILNNLCTPEEIDSEYYAELYKWIKYLSMPNENPAKKHIMRAAIIFLSKHMNLFSTFVYNDYEYWHKLFTNLTKEKSANGQCGQQALKAYYNNLEIMLRSGDEEKNKTVFLYFKNLLKEQLTDPVLDPNSLRLVVHGFSKLAAPCKKYFSNDVKDMYLLIARCTVPLCLRENVEHTQFESISDYQEALSEILLHVSDVSIEQIKLLIKISIFSIKRYPDFSGIRKRYAISSLIKTIINIASINKILLDEFLYNIILDGIVWTCSHTLQIDAELQRELHSLSECPTCYKNYLPLWSELLKPDRYKYGKMLIAQQVFDKLINIYIMLITKVNLNTKIKEDCILSDVALSQTAENETDFRIFLNMVDLMIDIIDQMEPFLLKNTIHKFLYEIIRMSYRYPLISGFYKLVHAIIKNSEIFSTMDNEDDNDTEIRELVHKYLINTLDQIISFSNELFTACLYLIMCMPITYVSNVLNRTIPTFKIAIMMSLNDFDLASVILNTLEKWISHLNREDTKDFLLEIIPNLELFLQSNESSTELLQDIIKSERKVVKHITLIDNNNTLESLQRRILLFLGSLDSDVLLDVIYKRALNTGSTWDKKDLLKCILSFPDLKIEFHFDKIFPRLITLAQSSGDRRTKVIASELLHKMISFILGKTKQHLTEDIDRFATLYEALYPALLDLSCDSDEVVWKLFQPLMIQLSHWLSSQFMSNSLVTDLFINSLFDGLCNNGKSSVKEFSGLCLAEFTNWSMRQLSRTNELNTHVHNIIKKMTNFAIHPSKCKRIAAATAFNHLYRLMREHEEIITIYWLELLYCFIKSLEECNDISIHNALNHINKVIKIKADLLTEDHPQCRKPSVFAGRTLTDAVNWLFTQCGSLDPNCRQKSMELFVEISECLLTCDSPTEFIESYIEKNGIQAINCIILKDLKPKEEDVSFQNMLLLLKSLDCYMWLINKKLINMDYLFNDVNPEKDIIFDYIRNFIHLLLKVKIQTEDKIVISKEAEQLQTLQCKIIMTIFDFIKILLNLNSNIIPDFFFNEELFELIAKCIICPQVLGFDMRNVTINEQLPLLLEQLLQVLVQKMNESLQYSFKRKIESYVMKHCTSFLALHRNNDIISTEIKEYVKGLIILENCNILSQLCKDQKTFENLEHNVEYIFKSLLKEEDGILVCVSFHSQAIEYLQSVVELFLTNCKPSMTKKLIHLIGNNDILLGLDSIEITHGEYFLSTFKDIIFAYILKDIEGTMTILEDLLQTNASFALIMLEELMLFTQHHKNKFKDYIESLVTTVIKKFIILNRAVNNIESRKEKLINIYGISVHLMHHPINVVNMSECFYQWILKEFATEKIDIEYKTKLLENFLMCLTDMSSTYKPELVTILHTLRKDRLSMSQSIFSKHSMDAMKIKNCFYMLLTLLPITKSLIVFETIIFFAAGGGEYLFTEKLEECMKKYFNTIPSNCALKSLEMSYKYFMDLNSFGNDSSSRFDILQKFLLPIFQLCNITEIEQFYENNIKDIYTIINKDLIGNNIDKQQLIISTIGCYELVAIMFAKIDTLKITSVDSTITRNAIDDVNTGKELLSGLYASTFRVRSLKTDNPEHKEIMRLLQCSAYNCSIAIVSLKDEEQAYMSVFGENRSKNMLIWENIIDLDKKYNIQQTIEHYSKNRKKLINIKKSENQQYNMKERNYSYIYSYNIAESTLNEDLNAYDLNETHIIRKSNNTNKEESMSLLFESDDLNDHECMPSICGVLIHMISKEIYNISDKDNISLPKSLKCFHDSMLIQRNDNIRLFMLKIILNTSQLFEHYAKFFILSIMATIHSYLNTNKLNYIITDAVLTLIDWHKVVIPNETNEKIWAQKLFEKLVQKVIMSDDENTSRAIYKHNINIIRKMVQVWQQCLQVPRNLNEIMINAPKTAIHLILMCLANNMHSEIICRDDILEFLQKIVENWRKDEEMVLQSCEALGIIFKFFKDDVNYFTKLHDIGEKLQSFFRQMQMKFENRQIRCIQALCKNYPDIAIEYIEFITLSMSRVDSMGKAICLELFLLIIPQLSKEQIIKELNYIKFHDILKNRITLCEKIALQIIHALVLMLEPVDLLPLAKLVSPYAKHDFSEYREIAYKIFMNVYNRYLKITLCDDKIEELMYLSKRTLLGGLLDPAIELQTKILNFWTEDNNLANTTTDRLLEILNIYSPNTEDVFLPFISLTMLDLLTKTVEYKSKMFDPLTNCVYKDYEIVPSWKIKNLGSVAPLFAPSLASQMNQVFTQTISSTDNFDYFYTLSPNSNINVKFRATEDPKFEPTYLDEDRTNQMFLNDMEYNTNLQTSKILQPADNKRSRRFLANSSAVANIIKQKEMTKNSQHAEMIKKEAIRQRNSVKLCRKYRFGDFPDIEITLSDLTESLQNLIKKDQLICKDITVTMFSSFIKAIKIQQNTNIINDVISILKQILCNCQGSSPLMAAVLETMFTCHIIDCSPDISAKISKANNFNSIAVLLLEENLIYYSDETPPAQKRMHLIENEIDEQTNKWIQLAKLYESMNETDIVLSIFRDKINNKHLQDSSFAQVTSDWIRGKSAYETVYTVETGLIKEHCLQGLFECLSHLSDWDEINKYIKDRLDQNLENIWNDTWKNWMFPWMFQVYVHKSLLLDESLELNEFKEVLNLWFDDEQKLSYMKRNFGEELALFFLNEEQVVTRDFLNVALNELREEWVHLHPLSVQLKKKKLEKLHGISDIDLFLKYLNVSETTQGGAQDLLRFWSKNIPSMQDDLLLWDKLILYRTNFAPLYIKHIKNTMETDSQNDGEYKYINELQNISYQLSLDMINMSISQRNKSIASKHFYCLKKQIDQCSPQIKHKYILTAARLKYLKGEDESDIDKKLSYYVFSWKYSHKILYQNNLDILLHIATRQHISMLATRFVQLSYENAQFADILFKNDIILKELCVEFSSIENIRNLLESYSFNKMKECCSIGDTKDCYFILSKYCYDQLCKFSNNISFFKEFVNSTLKAMSYGSVDAAHYFPCLLKYQYLNNDEVKEIFINNTSKIQSWLFLRWQAQLFSHLGTSIADLIIPIIERIIQDYPNALIYTLRLTIQTNPIVMNDSRMYKIRQFLYDNRELEQFLEAMQYVVQPEAYLQYYLHECIKNLSKGTTTAIDMLLKKIYPSSKKNRNEPRPGNIYGIFKNSKFNLARLETMNDEKEIRQYLRTLNEILKQSFKERKISILLKDYSPWLCEFNGSHLEVPGQYTGNRKPMPQYHIKIMKIEPIVKIMESLRKPVRITIVGDDAKDYMFLNKFGEDLRLDQRLQQTFSIINKTLNTDIACKQRHLLIDTYQVIPLSTSLGLIQWIKDTRPLQDLICFTIPRDKYSYYETIEAEYTAWIKKAGSSGKLAVQYKEATLKYDANAVTIKMNKLIAKTEWDLLRKTCIILCPSPESFITFRRNFITSYATMCAVHWILGIGDRHLSNILISIGSGICLGVDFDQAFDAGIDSMIPQLMPFRLTPQILGLLKPFTEKDLFGATMIHVLKALQCDKSTILACLDVFIHEPLNWTESVNKALERVEEVNIDVKWLPQKRINIVEKKLNGNKPSMITLEQLKDLYSDQYFNRYYVIVNGNDGIKRIRLNMRDDKLTAEEQVECLLDQATDLNILGRTFVGWKPWL</sequence>
<keyword evidence="3" id="KW-0808">Transferase</keyword>
<dbReference type="PROSITE" id="PS51190">
    <property type="entry name" value="FATC"/>
    <property type="match status" value="1"/>
</dbReference>
<keyword evidence="3" id="KW-0723">Serine/threonine-protein kinase</keyword>
<dbReference type="InterPro" id="IPR003152">
    <property type="entry name" value="FATC_dom"/>
</dbReference>
<dbReference type="InterPro" id="IPR046804">
    <property type="entry name" value="DNA-PKcs_N"/>
</dbReference>
<dbReference type="Proteomes" id="UP001607302">
    <property type="component" value="Unassembled WGS sequence"/>
</dbReference>
<dbReference type="GO" id="GO:0004674">
    <property type="term" value="F:protein serine/threonine kinase activity"/>
    <property type="evidence" value="ECO:0007669"/>
    <property type="project" value="UniProtKB-KW"/>
</dbReference>
<keyword evidence="4" id="KW-0227">DNA damage</keyword>
<comment type="caution">
    <text evidence="9">The sequence shown here is derived from an EMBL/GenBank/DDBJ whole genome shotgun (WGS) entry which is preliminary data.</text>
</comment>
<evidence type="ECO:0000313" key="9">
    <source>
        <dbReference type="EMBL" id="KAL2718289.1"/>
    </source>
</evidence>
<dbReference type="Pfam" id="PF08163">
    <property type="entry name" value="DNAPKcs_CC3"/>
    <property type="match status" value="1"/>
</dbReference>
<keyword evidence="5" id="KW-0539">Nucleus</keyword>